<dbReference type="EMBL" id="QJKJ01011213">
    <property type="protein sequence ID" value="RDX71761.1"/>
    <property type="molecule type" value="Genomic_DNA"/>
</dbReference>
<proteinExistence type="predicted"/>
<reference evidence="2" key="1">
    <citation type="submission" date="2018-05" db="EMBL/GenBank/DDBJ databases">
        <title>Draft genome of Mucuna pruriens seed.</title>
        <authorList>
            <person name="Nnadi N.E."/>
            <person name="Vos R."/>
            <person name="Hasami M.H."/>
            <person name="Devisetty U.K."/>
            <person name="Aguiy J.C."/>
        </authorList>
    </citation>
    <scope>NUCLEOTIDE SEQUENCE [LARGE SCALE GENOMIC DNA]</scope>
    <source>
        <strain evidence="2">JCA_2017</strain>
    </source>
</reference>
<dbReference type="InterPro" id="IPR041588">
    <property type="entry name" value="Integrase_H2C2"/>
</dbReference>
<sequence>MRCALLGYSRSDVASTPVLRWPLCWIADVEDAIGPLLVGLLFSELLEIGPGRDGIGLGPPVLDLRALTGPTLKGKSVKIVELAQFSLRFLLKKLDAKLRLIWWMLLLQEFDIEIRDKRGAKNSVVDDLSRIERESDLMPILDDFLDELYKEKLESDAKYYIWDEPYLWRLYSDQVIRRCILNFEIKSILHFCHLASRGGHYGSTRTAQTMFDYGFYWPTIFRDAHQFVSACE</sequence>
<evidence type="ECO:0000259" key="1">
    <source>
        <dbReference type="Pfam" id="PF17921"/>
    </source>
</evidence>
<accession>A0A371F0F5</accession>
<comment type="caution">
    <text evidence="2">The sequence shown here is derived from an EMBL/GenBank/DDBJ whole genome shotgun (WGS) entry which is preliminary data.</text>
</comment>
<dbReference type="AlphaFoldDB" id="A0A371F0F5"/>
<protein>
    <recommendedName>
        <fullName evidence="1">Integrase zinc-binding domain-containing protein</fullName>
    </recommendedName>
</protein>
<evidence type="ECO:0000313" key="2">
    <source>
        <dbReference type="EMBL" id="RDX71761.1"/>
    </source>
</evidence>
<dbReference type="Gene3D" id="1.10.340.70">
    <property type="match status" value="1"/>
</dbReference>
<name>A0A371F0F5_MUCPR</name>
<organism evidence="2 3">
    <name type="scientific">Mucuna pruriens</name>
    <name type="common">Velvet bean</name>
    <name type="synonym">Dolichos pruriens</name>
    <dbReference type="NCBI Taxonomy" id="157652"/>
    <lineage>
        <taxon>Eukaryota</taxon>
        <taxon>Viridiplantae</taxon>
        <taxon>Streptophyta</taxon>
        <taxon>Embryophyta</taxon>
        <taxon>Tracheophyta</taxon>
        <taxon>Spermatophyta</taxon>
        <taxon>Magnoliopsida</taxon>
        <taxon>eudicotyledons</taxon>
        <taxon>Gunneridae</taxon>
        <taxon>Pentapetalae</taxon>
        <taxon>rosids</taxon>
        <taxon>fabids</taxon>
        <taxon>Fabales</taxon>
        <taxon>Fabaceae</taxon>
        <taxon>Papilionoideae</taxon>
        <taxon>50 kb inversion clade</taxon>
        <taxon>NPAAA clade</taxon>
        <taxon>indigoferoid/millettioid clade</taxon>
        <taxon>Phaseoleae</taxon>
        <taxon>Mucuna</taxon>
    </lineage>
</organism>
<evidence type="ECO:0000313" key="3">
    <source>
        <dbReference type="Proteomes" id="UP000257109"/>
    </source>
</evidence>
<feature type="domain" description="Integrase zinc-binding" evidence="1">
    <location>
        <begin position="185"/>
        <end position="232"/>
    </location>
</feature>
<feature type="non-terminal residue" evidence="2">
    <location>
        <position position="1"/>
    </location>
</feature>
<keyword evidence="3" id="KW-1185">Reference proteome</keyword>
<gene>
    <name evidence="2" type="ORF">CR513_48844</name>
</gene>
<dbReference type="Pfam" id="PF17921">
    <property type="entry name" value="Integrase_H2C2"/>
    <property type="match status" value="1"/>
</dbReference>
<dbReference type="Proteomes" id="UP000257109">
    <property type="component" value="Unassembled WGS sequence"/>
</dbReference>